<name>A0A915Q4C3_9BILA</name>
<protein>
    <submittedName>
        <fullName evidence="5">AMP-activated protein kinase glycogen-binding domain-containing protein</fullName>
    </submittedName>
</protein>
<dbReference type="WBParaSite" id="sdigi.contig72.g3607.t1">
    <property type="protein sequence ID" value="sdigi.contig72.g3607.t1"/>
    <property type="gene ID" value="sdigi.contig72.g3607"/>
</dbReference>
<evidence type="ECO:0000313" key="4">
    <source>
        <dbReference type="Proteomes" id="UP000887581"/>
    </source>
</evidence>
<dbReference type="InterPro" id="IPR032640">
    <property type="entry name" value="AMPK1_CBM"/>
</dbReference>
<dbReference type="Proteomes" id="UP000887581">
    <property type="component" value="Unplaced"/>
</dbReference>
<dbReference type="AlphaFoldDB" id="A0A915Q4C3"/>
<dbReference type="CDD" id="cd02859">
    <property type="entry name" value="E_set_AMPKbeta_like_N"/>
    <property type="match status" value="1"/>
</dbReference>
<comment type="function">
    <text evidence="1">Non-catalytic subunit of AMP-activated protein kinase (AMPK), an energy sensor protein kinase that plays a key role in regulating cellular energy metabolism. In response to reduction of intracellular ATP levels, AMPK activates energy-producing pathways and inhibits energy-consuming processes: inhibits protein, carbohydrate and lipid biosynthesis, as well as cell growth and proliferation. AMPK acts via direct phosphorylation of metabolic enzymes, and by longer-term effects via phosphorylation of transcription regulators. Also acts as a regulator of cellular polarity by remodeling the actin cytoskeleton; probably by indirectly activating myosin. Beta non-catalytic subunit acts as a scaffold on which the AMPK complex assembles, via its C-terminus that bridges alpha (PRKAA1 or PRKAA2) and gamma subunits (PRKAG1, PRKAG2 or PRKAG3).</text>
</comment>
<organism evidence="4 5">
    <name type="scientific">Setaria digitata</name>
    <dbReference type="NCBI Taxonomy" id="48799"/>
    <lineage>
        <taxon>Eukaryota</taxon>
        <taxon>Metazoa</taxon>
        <taxon>Ecdysozoa</taxon>
        <taxon>Nematoda</taxon>
        <taxon>Chromadorea</taxon>
        <taxon>Rhabditida</taxon>
        <taxon>Spirurina</taxon>
        <taxon>Spiruromorpha</taxon>
        <taxon>Filarioidea</taxon>
        <taxon>Setariidae</taxon>
        <taxon>Setaria</taxon>
    </lineage>
</organism>
<dbReference type="InterPro" id="IPR014756">
    <property type="entry name" value="Ig_E-set"/>
</dbReference>
<reference evidence="5" key="1">
    <citation type="submission" date="2022-11" db="UniProtKB">
        <authorList>
            <consortium name="WormBaseParasite"/>
        </authorList>
    </citation>
    <scope>IDENTIFICATION</scope>
</reference>
<evidence type="ECO:0000259" key="3">
    <source>
        <dbReference type="Pfam" id="PF16561"/>
    </source>
</evidence>
<keyword evidence="2" id="KW-0175">Coiled coil</keyword>
<sequence>MSLLLDEKEQTIKTITNEKNAIALERDALKEQVDNLKQRYISLSPFAVNEAEVLKEDQNVTELMVRLCEKENQLQQITTEMTEKVQEITNLHNVIKDLRDVINEKNHIIDDLNRVTSEKEWNLGEYRQWLADANNKVNYLETELNNAQQKTKSNKMELDVLISEIDEKNAKISELHDRISKLESEAINVQYEKEMAPNEDFSLKLSTLREKLSSMEEYVQFQNEELERLKKEQTQVAVEGQGDDVSLMSTAIRPPVLDNRAMSEDYNELSSELITLNRKKYELEGKAKRLENELQMSHEKIKELEDELRKMGEEVWLTKERVANQDRELENLHGQCSWLRDENSRLQLQYAETGGVDWSKFDEMKAEMRQLEDSLRDEKSKVEWRLGEVTQYWNDAKWKIGELEAGMAHKQWLLDQAHQKIFELDQISHFRDTTNNALDGTFLIRKQPTGDRYKWRLAMWNENSPEDLKDYRRIWFEIRAPTAKLVLLSASFVSWECFLQCQKLDNDADKFGVWVDIPPGRYEFVFVVDGNWATSENYATCWNEHGTHNNWRHVD</sequence>
<feature type="coiled-coil region" evidence="2">
    <location>
        <begin position="130"/>
        <end position="321"/>
    </location>
</feature>
<feature type="coiled-coil region" evidence="2">
    <location>
        <begin position="5"/>
        <end position="39"/>
    </location>
</feature>
<dbReference type="SUPFAM" id="SSF81296">
    <property type="entry name" value="E set domains"/>
    <property type="match status" value="1"/>
</dbReference>
<dbReference type="Gene3D" id="2.60.40.10">
    <property type="entry name" value="Immunoglobulins"/>
    <property type="match status" value="1"/>
</dbReference>
<dbReference type="Pfam" id="PF16561">
    <property type="entry name" value="AMPK1_CBM"/>
    <property type="match status" value="1"/>
</dbReference>
<evidence type="ECO:0000256" key="1">
    <source>
        <dbReference type="ARBA" id="ARBA00025180"/>
    </source>
</evidence>
<dbReference type="Gene3D" id="1.10.287.1490">
    <property type="match status" value="1"/>
</dbReference>
<proteinExistence type="predicted"/>
<evidence type="ECO:0000313" key="5">
    <source>
        <dbReference type="WBParaSite" id="sdigi.contig72.g3607.t1"/>
    </source>
</evidence>
<keyword evidence="4" id="KW-1185">Reference proteome</keyword>
<dbReference type="InterPro" id="IPR013783">
    <property type="entry name" value="Ig-like_fold"/>
</dbReference>
<feature type="domain" description="AMP-activated protein kinase glycogen-binding" evidence="3">
    <location>
        <begin position="483"/>
        <end position="554"/>
    </location>
</feature>
<accession>A0A915Q4C3</accession>
<evidence type="ECO:0000256" key="2">
    <source>
        <dbReference type="SAM" id="Coils"/>
    </source>
</evidence>